<dbReference type="GO" id="GO:0016020">
    <property type="term" value="C:membrane"/>
    <property type="evidence" value="ECO:0007669"/>
    <property type="project" value="UniProtKB-SubCell"/>
</dbReference>
<evidence type="ECO:0000313" key="8">
    <source>
        <dbReference type="EMBL" id="MBB3926526.1"/>
    </source>
</evidence>
<feature type="domain" description="EamA" evidence="7">
    <location>
        <begin position="162"/>
        <end position="291"/>
    </location>
</feature>
<evidence type="ECO:0000256" key="2">
    <source>
        <dbReference type="ARBA" id="ARBA00009853"/>
    </source>
</evidence>
<accession>A0A7W6BK82</accession>
<evidence type="ECO:0000313" key="9">
    <source>
        <dbReference type="Proteomes" id="UP000571950"/>
    </source>
</evidence>
<name>A0A7W6BK82_9SPHN</name>
<evidence type="ECO:0000259" key="7">
    <source>
        <dbReference type="Pfam" id="PF00892"/>
    </source>
</evidence>
<comment type="subcellular location">
    <subcellularLocation>
        <location evidence="1">Membrane</location>
        <topology evidence="1">Multi-pass membrane protein</topology>
    </subcellularLocation>
</comment>
<feature type="transmembrane region" description="Helical" evidence="6">
    <location>
        <begin position="193"/>
        <end position="212"/>
    </location>
</feature>
<dbReference type="PANTHER" id="PTHR22911:SF6">
    <property type="entry name" value="SOLUTE CARRIER FAMILY 35 MEMBER G1"/>
    <property type="match status" value="1"/>
</dbReference>
<dbReference type="Proteomes" id="UP000571950">
    <property type="component" value="Unassembled WGS sequence"/>
</dbReference>
<feature type="domain" description="EamA" evidence="7">
    <location>
        <begin position="19"/>
        <end position="150"/>
    </location>
</feature>
<protein>
    <submittedName>
        <fullName evidence="8">Drug/metabolite transporter (DMT)-like permease</fullName>
    </submittedName>
</protein>
<feature type="transmembrane region" description="Helical" evidence="6">
    <location>
        <begin position="21"/>
        <end position="39"/>
    </location>
</feature>
<evidence type="ECO:0000256" key="3">
    <source>
        <dbReference type="ARBA" id="ARBA00022692"/>
    </source>
</evidence>
<feature type="transmembrane region" description="Helical" evidence="6">
    <location>
        <begin position="218"/>
        <end position="237"/>
    </location>
</feature>
<dbReference type="InterPro" id="IPR000620">
    <property type="entry name" value="EamA_dom"/>
</dbReference>
<reference evidence="8 9" key="1">
    <citation type="submission" date="2020-08" db="EMBL/GenBank/DDBJ databases">
        <title>Genomic Encyclopedia of Type Strains, Phase IV (KMG-IV): sequencing the most valuable type-strain genomes for metagenomic binning, comparative biology and taxonomic classification.</title>
        <authorList>
            <person name="Goeker M."/>
        </authorList>
    </citation>
    <scope>NUCLEOTIDE SEQUENCE [LARGE SCALE GENOMIC DNA]</scope>
    <source>
        <strain evidence="8 9">DSM 26189</strain>
    </source>
</reference>
<comment type="similarity">
    <text evidence="2">Belongs to the drug/metabolite transporter (DMT) superfamily. 10 TMS drug/metabolite exporter (DME) (TC 2.A.7.3) family.</text>
</comment>
<feature type="transmembrane region" description="Helical" evidence="6">
    <location>
        <begin position="111"/>
        <end position="127"/>
    </location>
</feature>
<dbReference type="AlphaFoldDB" id="A0A7W6BK82"/>
<dbReference type="RefSeq" id="WP_188072038.1">
    <property type="nucleotide sequence ID" value="NZ_BSPS01000040.1"/>
</dbReference>
<dbReference type="InterPro" id="IPR037185">
    <property type="entry name" value="EmrE-like"/>
</dbReference>
<comment type="caution">
    <text evidence="8">The sequence shown here is derived from an EMBL/GenBank/DDBJ whole genome shotgun (WGS) entry which is preliminary data.</text>
</comment>
<keyword evidence="3 6" id="KW-0812">Transmembrane</keyword>
<evidence type="ECO:0000256" key="5">
    <source>
        <dbReference type="ARBA" id="ARBA00023136"/>
    </source>
</evidence>
<evidence type="ECO:0000256" key="1">
    <source>
        <dbReference type="ARBA" id="ARBA00004141"/>
    </source>
</evidence>
<keyword evidence="9" id="KW-1185">Reference proteome</keyword>
<feature type="transmembrane region" description="Helical" evidence="6">
    <location>
        <begin position="136"/>
        <end position="155"/>
    </location>
</feature>
<evidence type="ECO:0000256" key="6">
    <source>
        <dbReference type="SAM" id="Phobius"/>
    </source>
</evidence>
<feature type="transmembrane region" description="Helical" evidence="6">
    <location>
        <begin position="51"/>
        <end position="74"/>
    </location>
</feature>
<dbReference type="SUPFAM" id="SSF103481">
    <property type="entry name" value="Multidrug resistance efflux transporter EmrE"/>
    <property type="match status" value="2"/>
</dbReference>
<feature type="transmembrane region" description="Helical" evidence="6">
    <location>
        <begin position="249"/>
        <end position="269"/>
    </location>
</feature>
<evidence type="ECO:0000256" key="4">
    <source>
        <dbReference type="ARBA" id="ARBA00022989"/>
    </source>
</evidence>
<sequence length="310" mass="33194">MSSGHQTDATQETRPLYALTLRLLAAVAISVNFACVKWVSDRGVHLVETLFYRQLLSLPLALFVVMIGPGLASLRTRHLGMHVSRTLVGMTGMLLNFGAVILLPLAEATTIGFTVPIFATILSVLFLRERPGVHRWLAVLAGFVGVAIIINPGGVHGGVTSLGVGIAITGAVVTSFISLLLRQIGRTEAPTTTVFYFAALSLPPLIVAMVFFGRVHDAGTFALLALMGLAGGAAQLFMTSSLRWGPVSLVLPMDYSTLLWSTLLGWLLWSALPGPTTWIGAVIIAGSSIYIAWRERVRRRDTFKTGVAAD</sequence>
<gene>
    <name evidence="8" type="ORF">GGR43_002246</name>
</gene>
<keyword evidence="5 6" id="KW-0472">Membrane</keyword>
<feature type="transmembrane region" description="Helical" evidence="6">
    <location>
        <begin position="275"/>
        <end position="293"/>
    </location>
</feature>
<feature type="transmembrane region" description="Helical" evidence="6">
    <location>
        <begin position="161"/>
        <end position="181"/>
    </location>
</feature>
<proteinExistence type="inferred from homology"/>
<dbReference type="EMBL" id="JACIDT010000007">
    <property type="protein sequence ID" value="MBB3926526.1"/>
    <property type="molecule type" value="Genomic_DNA"/>
</dbReference>
<organism evidence="8 9">
    <name type="scientific">Sphingobium jiangsuense</name>
    <dbReference type="NCBI Taxonomy" id="870476"/>
    <lineage>
        <taxon>Bacteria</taxon>
        <taxon>Pseudomonadati</taxon>
        <taxon>Pseudomonadota</taxon>
        <taxon>Alphaproteobacteria</taxon>
        <taxon>Sphingomonadales</taxon>
        <taxon>Sphingomonadaceae</taxon>
        <taxon>Sphingobium</taxon>
    </lineage>
</organism>
<dbReference type="Pfam" id="PF00892">
    <property type="entry name" value="EamA"/>
    <property type="match status" value="2"/>
</dbReference>
<dbReference type="PANTHER" id="PTHR22911">
    <property type="entry name" value="ACYL-MALONYL CONDENSING ENZYME-RELATED"/>
    <property type="match status" value="1"/>
</dbReference>
<keyword evidence="4 6" id="KW-1133">Transmembrane helix</keyword>
<feature type="transmembrane region" description="Helical" evidence="6">
    <location>
        <begin position="86"/>
        <end position="105"/>
    </location>
</feature>